<dbReference type="InterPro" id="IPR040410">
    <property type="entry name" value="UPF0658_Golgi"/>
</dbReference>
<keyword evidence="1" id="KW-0472">Membrane</keyword>
<feature type="transmembrane region" description="Helical" evidence="1">
    <location>
        <begin position="266"/>
        <end position="283"/>
    </location>
</feature>
<dbReference type="PANTHER" id="PTHR34391">
    <property type="entry name" value="UPF0658 GOLGI APPARATUS MEMBRANE PROTEIN C1952.10C-RELATED"/>
    <property type="match status" value="1"/>
</dbReference>
<feature type="transmembrane region" description="Helical" evidence="1">
    <location>
        <begin position="25"/>
        <end position="47"/>
    </location>
</feature>
<evidence type="ECO:0000313" key="3">
    <source>
        <dbReference type="Proteomes" id="UP000717996"/>
    </source>
</evidence>
<proteinExistence type="predicted"/>
<name>A0A9P7C3D4_RHIOR</name>
<dbReference type="AlphaFoldDB" id="A0A9P7C3D4"/>
<gene>
    <name evidence="2" type="ORF">G6F51_012380</name>
</gene>
<feature type="transmembrane region" description="Helical" evidence="1">
    <location>
        <begin position="320"/>
        <end position="344"/>
    </location>
</feature>
<protein>
    <recommendedName>
        <fullName evidence="4">TRP C-terminal domain-containing protein</fullName>
    </recommendedName>
</protein>
<keyword evidence="1" id="KW-0812">Transmembrane</keyword>
<dbReference type="PANTHER" id="PTHR34391:SF2">
    <property type="entry name" value="TRP C-TERMINAL DOMAIN-CONTAINING PROTEIN"/>
    <property type="match status" value="1"/>
</dbReference>
<dbReference type="GO" id="GO:0005794">
    <property type="term" value="C:Golgi apparatus"/>
    <property type="evidence" value="ECO:0007669"/>
    <property type="project" value="TreeGrafter"/>
</dbReference>
<keyword evidence="1" id="KW-1133">Transmembrane helix</keyword>
<accession>A0A9P7C3D4</accession>
<dbReference type="EMBL" id="JAANIT010003552">
    <property type="protein sequence ID" value="KAG1533906.1"/>
    <property type="molecule type" value="Genomic_DNA"/>
</dbReference>
<reference evidence="2" key="1">
    <citation type="journal article" date="2020" name="Microb. Genom.">
        <title>Genetic diversity of clinical and environmental Mucorales isolates obtained from an investigation of mucormycosis cases among solid organ transplant recipients.</title>
        <authorList>
            <person name="Nguyen M.H."/>
            <person name="Kaul D."/>
            <person name="Muto C."/>
            <person name="Cheng S.J."/>
            <person name="Richter R.A."/>
            <person name="Bruno V.M."/>
            <person name="Liu G."/>
            <person name="Beyhan S."/>
            <person name="Sundermann A.J."/>
            <person name="Mounaud S."/>
            <person name="Pasculle A.W."/>
            <person name="Nierman W.C."/>
            <person name="Driscoll E."/>
            <person name="Cumbie R."/>
            <person name="Clancy C.J."/>
            <person name="Dupont C.L."/>
        </authorList>
    </citation>
    <scope>NUCLEOTIDE SEQUENCE</scope>
    <source>
        <strain evidence="2">GL16</strain>
    </source>
</reference>
<dbReference type="OrthoDB" id="2448307at2759"/>
<feature type="transmembrane region" description="Helical" evidence="1">
    <location>
        <begin position="94"/>
        <end position="112"/>
    </location>
</feature>
<sequence>MNNMKPVLKKTLDLSLKRFLESKYTIVYCSLLLITTLVCIILEALIVDADIKIYSDLQLVDPNITAYTSTSIHVSKTGSDGVALGLRRLKNENVFFILLSLFQLLLGLDAMLRQSVIQIMAHVTNQYLSIIFVAMQIVETREKDEDVNQKILNLIQSTSPAKSTIQTYFLVALRNGIGLVVVMSLLSLIFTYLCYQLYKQFGWNIYKRIGADIQQQHRFKLTQIFFLLLKLDAFFQLVLCIFYTVVMSQEAYYAMWSVDKKKFVGYVVHFVVTALLIPALLLARHSVITENKAIMGLFQASQIIMIVDFIVVLVDSAGSWVFWILAVCVAIFLCFVTVVVGVLVSQNFDKGLKPYMQRLFESYEDKDLLNSRDHVKNEEWLIDEDYSIPQEHK</sequence>
<evidence type="ECO:0000256" key="1">
    <source>
        <dbReference type="SAM" id="Phobius"/>
    </source>
</evidence>
<evidence type="ECO:0008006" key="4">
    <source>
        <dbReference type="Google" id="ProtNLM"/>
    </source>
</evidence>
<feature type="transmembrane region" description="Helical" evidence="1">
    <location>
        <begin position="295"/>
        <end position="314"/>
    </location>
</feature>
<comment type="caution">
    <text evidence="2">The sequence shown here is derived from an EMBL/GenBank/DDBJ whole genome shotgun (WGS) entry which is preliminary data.</text>
</comment>
<evidence type="ECO:0000313" key="2">
    <source>
        <dbReference type="EMBL" id="KAG1533906.1"/>
    </source>
</evidence>
<feature type="transmembrane region" description="Helical" evidence="1">
    <location>
        <begin position="224"/>
        <end position="246"/>
    </location>
</feature>
<organism evidence="2 3">
    <name type="scientific">Rhizopus oryzae</name>
    <name type="common">Mucormycosis agent</name>
    <name type="synonym">Rhizopus arrhizus var. delemar</name>
    <dbReference type="NCBI Taxonomy" id="64495"/>
    <lineage>
        <taxon>Eukaryota</taxon>
        <taxon>Fungi</taxon>
        <taxon>Fungi incertae sedis</taxon>
        <taxon>Mucoromycota</taxon>
        <taxon>Mucoromycotina</taxon>
        <taxon>Mucoromycetes</taxon>
        <taxon>Mucorales</taxon>
        <taxon>Mucorineae</taxon>
        <taxon>Rhizopodaceae</taxon>
        <taxon>Rhizopus</taxon>
    </lineage>
</organism>
<feature type="transmembrane region" description="Helical" evidence="1">
    <location>
        <begin position="177"/>
        <end position="198"/>
    </location>
</feature>
<dbReference type="Proteomes" id="UP000717996">
    <property type="component" value="Unassembled WGS sequence"/>
</dbReference>